<keyword evidence="6" id="KW-1185">Reference proteome</keyword>
<comment type="caution">
    <text evidence="5">The sequence shown here is derived from an EMBL/GenBank/DDBJ whole genome shotgun (WGS) entry which is preliminary data.</text>
</comment>
<organism evidence="5 6">
    <name type="scientific">Zingiber officinale</name>
    <name type="common">Ginger</name>
    <name type="synonym">Amomum zingiber</name>
    <dbReference type="NCBI Taxonomy" id="94328"/>
    <lineage>
        <taxon>Eukaryota</taxon>
        <taxon>Viridiplantae</taxon>
        <taxon>Streptophyta</taxon>
        <taxon>Embryophyta</taxon>
        <taxon>Tracheophyta</taxon>
        <taxon>Spermatophyta</taxon>
        <taxon>Magnoliopsida</taxon>
        <taxon>Liliopsida</taxon>
        <taxon>Zingiberales</taxon>
        <taxon>Zingiberaceae</taxon>
        <taxon>Zingiber</taxon>
    </lineage>
</organism>
<proteinExistence type="predicted"/>
<name>A0A8J5HVF2_ZINOF</name>
<evidence type="ECO:0000313" key="6">
    <source>
        <dbReference type="Proteomes" id="UP000734854"/>
    </source>
</evidence>
<reference evidence="5 6" key="1">
    <citation type="submission" date="2020-08" db="EMBL/GenBank/DDBJ databases">
        <title>Plant Genome Project.</title>
        <authorList>
            <person name="Zhang R.-G."/>
        </authorList>
    </citation>
    <scope>NUCLEOTIDE SEQUENCE [LARGE SCALE GENOMIC DNA]</scope>
    <source>
        <tissue evidence="5">Rhizome</tissue>
    </source>
</reference>
<protein>
    <recommendedName>
        <fullName evidence="4">B box-type domain-containing protein</fullName>
    </recommendedName>
</protein>
<feature type="domain" description="B box-type" evidence="4">
    <location>
        <begin position="6"/>
        <end position="52"/>
    </location>
</feature>
<evidence type="ECO:0000256" key="3">
    <source>
        <dbReference type="ARBA" id="ARBA00022833"/>
    </source>
</evidence>
<dbReference type="InterPro" id="IPR000315">
    <property type="entry name" value="Znf_B-box"/>
</dbReference>
<accession>A0A8J5HVF2</accession>
<dbReference type="CDD" id="cd19821">
    <property type="entry name" value="Bbox1_BBX-like"/>
    <property type="match status" value="1"/>
</dbReference>
<evidence type="ECO:0000256" key="2">
    <source>
        <dbReference type="ARBA" id="ARBA00022771"/>
    </source>
</evidence>
<sequence>MKAARRRRRVCELCGGAAAVHCEADAAHLCWSCDAHVHGANFLVARHLRQVACTSCGALDDDRLFAGAGSPAPIRSLCGSCGGGAAAAARGAVVVADEESDTESCVSTAESATAGRRRAIGGGRVGARERVRLAAVAVWGDAKRRRKGEMVLALRRLEEATGALAEVMARAGAMAMLEG</sequence>
<evidence type="ECO:0000313" key="5">
    <source>
        <dbReference type="EMBL" id="KAG6534083.1"/>
    </source>
</evidence>
<evidence type="ECO:0000256" key="1">
    <source>
        <dbReference type="ARBA" id="ARBA00022723"/>
    </source>
</evidence>
<gene>
    <name evidence="5" type="ORF">ZIOFF_007966</name>
</gene>
<keyword evidence="2" id="KW-0863">Zinc-finger</keyword>
<keyword evidence="1" id="KW-0479">Metal-binding</keyword>
<dbReference type="GO" id="GO:0008270">
    <property type="term" value="F:zinc ion binding"/>
    <property type="evidence" value="ECO:0007669"/>
    <property type="project" value="UniProtKB-KW"/>
</dbReference>
<dbReference type="PANTHER" id="PTHR31717">
    <property type="entry name" value="ZINC FINGER PROTEIN CONSTANS-LIKE 10"/>
    <property type="match status" value="1"/>
</dbReference>
<dbReference type="Proteomes" id="UP000734854">
    <property type="component" value="Unassembled WGS sequence"/>
</dbReference>
<dbReference type="InterPro" id="IPR049808">
    <property type="entry name" value="CONSTANS-like_Bbox1"/>
</dbReference>
<dbReference type="EMBL" id="JACMSC010000002">
    <property type="protein sequence ID" value="KAG6534083.1"/>
    <property type="molecule type" value="Genomic_DNA"/>
</dbReference>
<evidence type="ECO:0000259" key="4">
    <source>
        <dbReference type="SMART" id="SM00336"/>
    </source>
</evidence>
<dbReference type="PANTHER" id="PTHR31717:SF60">
    <property type="entry name" value="B-BOX TYPE ZINC FINGER FAMILY PROTEIN"/>
    <property type="match status" value="1"/>
</dbReference>
<dbReference type="AlphaFoldDB" id="A0A8J5HVF2"/>
<keyword evidence="3" id="KW-0862">Zinc</keyword>
<dbReference type="SMART" id="SM00336">
    <property type="entry name" value="BBOX"/>
    <property type="match status" value="1"/>
</dbReference>